<dbReference type="RefSeq" id="WP_057845811.1">
    <property type="nucleotide sequence ID" value="NZ_LLYA01000170.1"/>
</dbReference>
<organism evidence="1 2">
    <name type="scientific">Bradyrhizobium retamae</name>
    <dbReference type="NCBI Taxonomy" id="1300035"/>
    <lineage>
        <taxon>Bacteria</taxon>
        <taxon>Pseudomonadati</taxon>
        <taxon>Pseudomonadota</taxon>
        <taxon>Alphaproteobacteria</taxon>
        <taxon>Hyphomicrobiales</taxon>
        <taxon>Nitrobacteraceae</taxon>
        <taxon>Bradyrhizobium</taxon>
    </lineage>
</organism>
<evidence type="ECO:0000313" key="2">
    <source>
        <dbReference type="Proteomes" id="UP000052023"/>
    </source>
</evidence>
<comment type="caution">
    <text evidence="1">The sequence shown here is derived from an EMBL/GenBank/DDBJ whole genome shotgun (WGS) entry which is preliminary data.</text>
</comment>
<dbReference type="Proteomes" id="UP000052023">
    <property type="component" value="Unassembled WGS sequence"/>
</dbReference>
<name>A0A0R3MQS0_9BRAD</name>
<evidence type="ECO:0000313" key="1">
    <source>
        <dbReference type="EMBL" id="KRR21918.1"/>
    </source>
</evidence>
<dbReference type="InterPro" id="IPR036514">
    <property type="entry name" value="SGNH_hydro_sf"/>
</dbReference>
<sequence length="209" mass="21922">MKRALPWIVAAVALVAFGASYSELQRVRARFGEVTSHKFHDHAEVREFMIRAAIAETPRPIVIIGDSITEMAPLPRQICGHAVVNAGVGGMTIQEAKRLAGRVMDEGGAFIVALAVGANDAGSQTARQDFSELIEAVKPLSAKPLVAISAAADQQTNRQIGAAATASGVLFVDPHLPPGSKMTDGIHYTAAAYGAWVPALETAIARVCG</sequence>
<dbReference type="GO" id="GO:0016788">
    <property type="term" value="F:hydrolase activity, acting on ester bonds"/>
    <property type="evidence" value="ECO:0007669"/>
    <property type="project" value="UniProtKB-ARBA"/>
</dbReference>
<dbReference type="SUPFAM" id="SSF52266">
    <property type="entry name" value="SGNH hydrolase"/>
    <property type="match status" value="1"/>
</dbReference>
<dbReference type="EMBL" id="LLYA01000170">
    <property type="protein sequence ID" value="KRR21918.1"/>
    <property type="molecule type" value="Genomic_DNA"/>
</dbReference>
<accession>A0A0R3MQS0</accession>
<reference evidence="1 2" key="1">
    <citation type="submission" date="2014-03" db="EMBL/GenBank/DDBJ databases">
        <title>Bradyrhizobium valentinum sp. nov., isolated from effective nodules of Lupinus mariae-josephae, a lupine endemic of basic-lime soils in Eastern Spain.</title>
        <authorList>
            <person name="Duran D."/>
            <person name="Rey L."/>
            <person name="Navarro A."/>
            <person name="Busquets A."/>
            <person name="Imperial J."/>
            <person name="Ruiz-Argueso T."/>
        </authorList>
    </citation>
    <scope>NUCLEOTIDE SEQUENCE [LARGE SCALE GENOMIC DNA]</scope>
    <source>
        <strain evidence="1 2">Ro19</strain>
    </source>
</reference>
<gene>
    <name evidence="1" type="ORF">CQ13_07735</name>
</gene>
<dbReference type="AlphaFoldDB" id="A0A0R3MQS0"/>
<dbReference type="OrthoDB" id="8355047at2"/>
<proteinExistence type="predicted"/>
<keyword evidence="2" id="KW-1185">Reference proteome</keyword>
<evidence type="ECO:0008006" key="3">
    <source>
        <dbReference type="Google" id="ProtNLM"/>
    </source>
</evidence>
<dbReference type="Gene3D" id="3.40.50.1110">
    <property type="entry name" value="SGNH hydrolase"/>
    <property type="match status" value="1"/>
</dbReference>
<protein>
    <recommendedName>
        <fullName evidence="3">SGNH hydrolase-type esterase domain-containing protein</fullName>
    </recommendedName>
</protein>